<accession>A0A6G4VP70</accession>
<organism evidence="1 2">
    <name type="scientific">Streptomyces scabichelini</name>
    <dbReference type="NCBI Taxonomy" id="2711217"/>
    <lineage>
        <taxon>Bacteria</taxon>
        <taxon>Bacillati</taxon>
        <taxon>Actinomycetota</taxon>
        <taxon>Actinomycetes</taxon>
        <taxon>Kitasatosporales</taxon>
        <taxon>Streptomycetaceae</taxon>
        <taxon>Streptomyces</taxon>
    </lineage>
</organism>
<protein>
    <submittedName>
        <fullName evidence="1">Uncharacterized protein</fullName>
    </submittedName>
</protein>
<keyword evidence="2" id="KW-1185">Reference proteome</keyword>
<evidence type="ECO:0000313" key="1">
    <source>
        <dbReference type="EMBL" id="NGO15547.1"/>
    </source>
</evidence>
<dbReference type="AlphaFoldDB" id="A0A6G4VP70"/>
<dbReference type="EMBL" id="JAAKZY010000424">
    <property type="protein sequence ID" value="NGO15547.1"/>
    <property type="molecule type" value="Genomic_DNA"/>
</dbReference>
<dbReference type="RefSeq" id="WP_165270945.1">
    <property type="nucleotide sequence ID" value="NZ_JAAKZY010000424.1"/>
</dbReference>
<reference evidence="1 2" key="1">
    <citation type="submission" date="2020-02" db="EMBL/GenBank/DDBJ databases">
        <title>Whole-genome analyses of novel actinobacteria.</title>
        <authorList>
            <person name="Sahin N."/>
            <person name="Gencbay T."/>
        </authorList>
    </citation>
    <scope>NUCLEOTIDE SEQUENCE [LARGE SCALE GENOMIC DNA]</scope>
    <source>
        <strain evidence="1 2">HC44</strain>
    </source>
</reference>
<sequence length="96" mass="10604">MADIDELVVQEHLVVVGYFKRRPMYATAAALALDEDLVRGVVAERIAWEAASVPRDAAAARIGWHWRDIVRMGEEGRITLGKGGRYLITDLEALAA</sequence>
<gene>
    <name evidence="1" type="ORF">G5C60_50245</name>
</gene>
<proteinExistence type="predicted"/>
<name>A0A6G4VP70_9ACTN</name>
<comment type="caution">
    <text evidence="1">The sequence shown here is derived from an EMBL/GenBank/DDBJ whole genome shotgun (WGS) entry which is preliminary data.</text>
</comment>
<dbReference type="Proteomes" id="UP000472335">
    <property type="component" value="Unassembled WGS sequence"/>
</dbReference>
<evidence type="ECO:0000313" key="2">
    <source>
        <dbReference type="Proteomes" id="UP000472335"/>
    </source>
</evidence>